<gene>
    <name evidence="1" type="ORF">I6G29_09105</name>
    <name evidence="2" type="ORF">NCTC11997_01885</name>
</gene>
<dbReference type="EMBL" id="CP065725">
    <property type="protein sequence ID" value="QPT39328.1"/>
    <property type="molecule type" value="Genomic_DNA"/>
</dbReference>
<evidence type="ECO:0000313" key="1">
    <source>
        <dbReference type="EMBL" id="QPT39328.1"/>
    </source>
</evidence>
<reference evidence="1 4" key="2">
    <citation type="submission" date="2020-12" db="EMBL/GenBank/DDBJ databases">
        <title>FDA dAtabase for Regulatory Grade micrObial Sequences (FDA-ARGOS): Supporting development and validation of Infectious Disease Dx tests.</title>
        <authorList>
            <person name="Sproer C."/>
            <person name="Gronow S."/>
            <person name="Severitt S."/>
            <person name="Schroder I."/>
            <person name="Tallon L."/>
            <person name="Sadzewicz L."/>
            <person name="Zhao X."/>
            <person name="Boylan J."/>
            <person name="Ott S."/>
            <person name="Bowen H."/>
            <person name="Vavikolanu K."/>
            <person name="Mehta A."/>
            <person name="Aluvathingal J."/>
            <person name="Nadendla S."/>
            <person name="Lowell S."/>
            <person name="Myers T."/>
            <person name="Yan Y."/>
            <person name="Sichtig H."/>
        </authorList>
    </citation>
    <scope>NUCLEOTIDE SEQUENCE [LARGE SCALE GENOMIC DNA]</scope>
    <source>
        <strain evidence="1 4">FDAARGOS_872</strain>
    </source>
</reference>
<evidence type="ECO:0008006" key="5">
    <source>
        <dbReference type="Google" id="ProtNLM"/>
    </source>
</evidence>
<organism evidence="2 3">
    <name type="scientific">Oligella ureolytica</name>
    <dbReference type="NCBI Taxonomy" id="90244"/>
    <lineage>
        <taxon>Bacteria</taxon>
        <taxon>Pseudomonadati</taxon>
        <taxon>Pseudomonadota</taxon>
        <taxon>Betaproteobacteria</taxon>
        <taxon>Burkholderiales</taxon>
        <taxon>Alcaligenaceae</taxon>
        <taxon>Oligella</taxon>
    </lineage>
</organism>
<dbReference type="Proteomes" id="UP000594903">
    <property type="component" value="Chromosome"/>
</dbReference>
<name>A0A378XFL8_9BURK</name>
<evidence type="ECO:0000313" key="2">
    <source>
        <dbReference type="EMBL" id="SUA55654.1"/>
    </source>
</evidence>
<reference evidence="2 3" key="1">
    <citation type="submission" date="2018-06" db="EMBL/GenBank/DDBJ databases">
        <authorList>
            <consortium name="Pathogen Informatics"/>
            <person name="Doyle S."/>
        </authorList>
    </citation>
    <scope>NUCLEOTIDE SEQUENCE [LARGE SCALE GENOMIC DNA]</scope>
    <source>
        <strain evidence="2 3">NCTC11997</strain>
    </source>
</reference>
<dbReference type="STRING" id="1122619.GCA_000373745_02000"/>
<dbReference type="AlphaFoldDB" id="A0A378XFL8"/>
<protein>
    <recommendedName>
        <fullName evidence="5">Carboxypeptidase regulatory-like domain-containing protein</fullName>
    </recommendedName>
</protein>
<keyword evidence="4" id="KW-1185">Reference proteome</keyword>
<dbReference type="EMBL" id="UGSB01000001">
    <property type="protein sequence ID" value="SUA55654.1"/>
    <property type="molecule type" value="Genomic_DNA"/>
</dbReference>
<evidence type="ECO:0000313" key="3">
    <source>
        <dbReference type="Proteomes" id="UP000254603"/>
    </source>
</evidence>
<sequence>MKVIAHYQAQIQRILLTTALSFGLALTGYSLAHAQVRQETNEHQVSYQTGGIGQEELDQLSQSAASYNTQFSFANASDRAYLNNLQVRIINAQQELVFEDNQVGPLLYLQLTPGTYEISATSNGAEKKLKFIAKDDTTLKEVITW</sequence>
<dbReference type="RefSeq" id="WP_018575180.1">
    <property type="nucleotide sequence ID" value="NZ_CP065725.1"/>
</dbReference>
<dbReference type="Proteomes" id="UP000254603">
    <property type="component" value="Unassembled WGS sequence"/>
</dbReference>
<evidence type="ECO:0000313" key="4">
    <source>
        <dbReference type="Proteomes" id="UP000594903"/>
    </source>
</evidence>
<proteinExistence type="predicted"/>
<accession>A0A378XFL8</accession>